<dbReference type="PANTHER" id="PTHR47027:SF25">
    <property type="entry name" value="REVERSE TRANSCRIPTASE DOMAIN-CONTAINING PROTEIN"/>
    <property type="match status" value="1"/>
</dbReference>
<evidence type="ECO:0000313" key="2">
    <source>
        <dbReference type="Proteomes" id="UP001159427"/>
    </source>
</evidence>
<protein>
    <recommendedName>
        <fullName evidence="3">Reverse transcriptase domain-containing protein</fullName>
    </recommendedName>
</protein>
<accession>A0ABN8M1Z4</accession>
<organism evidence="1 2">
    <name type="scientific">Porites evermanni</name>
    <dbReference type="NCBI Taxonomy" id="104178"/>
    <lineage>
        <taxon>Eukaryota</taxon>
        <taxon>Metazoa</taxon>
        <taxon>Cnidaria</taxon>
        <taxon>Anthozoa</taxon>
        <taxon>Hexacorallia</taxon>
        <taxon>Scleractinia</taxon>
        <taxon>Fungiina</taxon>
        <taxon>Poritidae</taxon>
        <taxon>Porites</taxon>
    </lineage>
</organism>
<gene>
    <name evidence="1" type="ORF">PEVE_00014334</name>
</gene>
<sequence length="153" mass="17833">MRKTTLHLPRGIQWTLFSHLEDNDFADDLAVLSATPNNLQEKLNQLSNFAKQTVYQITNEELYKNTEGMSHRLRWPGHVPRMPSDRIPNIVLRWTPTGKRKRGWPKTTWRRTMTKELGELGLTWGKVQATAQDRVGWRNLIAALCPSREKKDE</sequence>
<reference evidence="1 2" key="1">
    <citation type="submission" date="2022-05" db="EMBL/GenBank/DDBJ databases">
        <authorList>
            <consortium name="Genoscope - CEA"/>
            <person name="William W."/>
        </authorList>
    </citation>
    <scope>NUCLEOTIDE SEQUENCE [LARGE SCALE GENOMIC DNA]</scope>
</reference>
<dbReference type="PANTHER" id="PTHR47027">
    <property type="entry name" value="REVERSE TRANSCRIPTASE DOMAIN-CONTAINING PROTEIN"/>
    <property type="match status" value="1"/>
</dbReference>
<keyword evidence="2" id="KW-1185">Reference proteome</keyword>
<proteinExistence type="predicted"/>
<comment type="caution">
    <text evidence="1">The sequence shown here is derived from an EMBL/GenBank/DDBJ whole genome shotgun (WGS) entry which is preliminary data.</text>
</comment>
<evidence type="ECO:0008006" key="3">
    <source>
        <dbReference type="Google" id="ProtNLM"/>
    </source>
</evidence>
<dbReference type="Proteomes" id="UP001159427">
    <property type="component" value="Unassembled WGS sequence"/>
</dbReference>
<dbReference type="EMBL" id="CALNXI010000208">
    <property type="protein sequence ID" value="CAH3022154.1"/>
    <property type="molecule type" value="Genomic_DNA"/>
</dbReference>
<evidence type="ECO:0000313" key="1">
    <source>
        <dbReference type="EMBL" id="CAH3022154.1"/>
    </source>
</evidence>
<name>A0ABN8M1Z4_9CNID</name>